<dbReference type="Proteomes" id="UP000816034">
    <property type="component" value="Unassembled WGS sequence"/>
</dbReference>
<gene>
    <name evidence="2" type="ORF">C9374_008001</name>
</gene>
<proteinExistence type="predicted"/>
<dbReference type="GeneID" id="68100455"/>
<name>A0AA88KIG1_NAELO</name>
<feature type="region of interest" description="Disordered" evidence="1">
    <location>
        <begin position="185"/>
        <end position="241"/>
    </location>
</feature>
<accession>A0AA88KIG1</accession>
<feature type="compositionally biased region" description="Polar residues" evidence="1">
    <location>
        <begin position="414"/>
        <end position="444"/>
    </location>
</feature>
<feature type="compositionally biased region" description="Polar residues" evidence="1">
    <location>
        <begin position="471"/>
        <end position="485"/>
    </location>
</feature>
<feature type="compositionally biased region" description="Polar residues" evidence="1">
    <location>
        <begin position="82"/>
        <end position="93"/>
    </location>
</feature>
<feature type="region of interest" description="Disordered" evidence="1">
    <location>
        <begin position="36"/>
        <end position="65"/>
    </location>
</feature>
<dbReference type="RefSeq" id="XP_044546115.1">
    <property type="nucleotide sequence ID" value="XM_044698030.1"/>
</dbReference>
<reference evidence="2 3" key="1">
    <citation type="journal article" date="2018" name="BMC Genomics">
        <title>The genome of Naegleria lovaniensis, the basis for a comparative approach to unravel pathogenicity factors of the human pathogenic amoeba N. fowleri.</title>
        <authorList>
            <person name="Liechti N."/>
            <person name="Schurch N."/>
            <person name="Bruggmann R."/>
            <person name="Wittwer M."/>
        </authorList>
    </citation>
    <scope>NUCLEOTIDE SEQUENCE [LARGE SCALE GENOMIC DNA]</scope>
    <source>
        <strain evidence="2 3">ATCC 30569</strain>
    </source>
</reference>
<protein>
    <submittedName>
        <fullName evidence="2">Uncharacterized protein</fullName>
    </submittedName>
</protein>
<feature type="region of interest" description="Disordered" evidence="1">
    <location>
        <begin position="82"/>
        <end position="158"/>
    </location>
</feature>
<evidence type="ECO:0000313" key="3">
    <source>
        <dbReference type="Proteomes" id="UP000816034"/>
    </source>
</evidence>
<feature type="compositionally biased region" description="Low complexity" evidence="1">
    <location>
        <begin position="363"/>
        <end position="380"/>
    </location>
</feature>
<feature type="region of interest" description="Disordered" evidence="1">
    <location>
        <begin position="340"/>
        <end position="485"/>
    </location>
</feature>
<organism evidence="2 3">
    <name type="scientific">Naegleria lovaniensis</name>
    <name type="common">Amoeba</name>
    <dbReference type="NCBI Taxonomy" id="51637"/>
    <lineage>
        <taxon>Eukaryota</taxon>
        <taxon>Discoba</taxon>
        <taxon>Heterolobosea</taxon>
        <taxon>Tetramitia</taxon>
        <taxon>Eutetramitia</taxon>
        <taxon>Vahlkampfiidae</taxon>
        <taxon>Naegleria</taxon>
    </lineage>
</organism>
<dbReference type="AlphaFoldDB" id="A0AA88KIG1"/>
<comment type="caution">
    <text evidence="2">The sequence shown here is derived from an EMBL/GenBank/DDBJ whole genome shotgun (WGS) entry which is preliminary data.</text>
</comment>
<keyword evidence="3" id="KW-1185">Reference proteome</keyword>
<sequence>MGNNINPEKINSSAPSLLRHVQSTPLFQQHQFINDAPPDHEEIGLMGSSTQSNAHPYNDNHEQDDDVACFTDSTASINNIRKRSQTLGLNRRTSSSRHLKQPSLSDSSSSPIMPISPNNNNNQLYGNPSSSPFPTSSTPISIPTSTTRNDDPNSPNVLSASSVLATSFSSSSPNVQRTTEHQINAALSSSSPNNTPKQQFSTKRNIPLLNLPPRPTSLSSNASPRHHHNEPRYSSWVGTSPKQAHLNPIESAAITASNYSVSVSNVMMMSNNNTITSDETSKDGLSRIIYMNRNGNNNFQLDASPKNSSPSYSPQLWTNTSLFKQTSNNLQQEPVAIIISKSTPISPHHNDERNAKLSRKANSNKSSLGSTSSSKSGGRTNRSHSTALLTPRGVNMLSPRGVNGIPYSPRGSLSPRTNFTRPTNGAASTTPTTSNNGNHNQRSYPISFDDVTENDIHGEENDSDLEDMNISEISTNHNPKITYQN</sequence>
<feature type="compositionally biased region" description="Low complexity" evidence="1">
    <location>
        <begin position="102"/>
        <end position="147"/>
    </location>
</feature>
<evidence type="ECO:0000256" key="1">
    <source>
        <dbReference type="SAM" id="MobiDB-lite"/>
    </source>
</evidence>
<feature type="compositionally biased region" description="Polar residues" evidence="1">
    <location>
        <begin position="185"/>
        <end position="203"/>
    </location>
</feature>
<evidence type="ECO:0000313" key="2">
    <source>
        <dbReference type="EMBL" id="KAG2378853.1"/>
    </source>
</evidence>
<dbReference type="EMBL" id="PYSW02000031">
    <property type="protein sequence ID" value="KAG2378853.1"/>
    <property type="molecule type" value="Genomic_DNA"/>
</dbReference>